<evidence type="ECO:0000313" key="2">
    <source>
        <dbReference type="Proteomes" id="UP001149163"/>
    </source>
</evidence>
<dbReference type="GeneID" id="81430277"/>
<keyword evidence="2" id="KW-1185">Reference proteome</keyword>
<evidence type="ECO:0000313" key="1">
    <source>
        <dbReference type="EMBL" id="KAJ5157877.1"/>
    </source>
</evidence>
<reference evidence="1" key="1">
    <citation type="submission" date="2022-11" db="EMBL/GenBank/DDBJ databases">
        <authorList>
            <person name="Petersen C."/>
        </authorList>
    </citation>
    <scope>NUCLEOTIDE SEQUENCE</scope>
    <source>
        <strain evidence="1">IBT 26290</strain>
    </source>
</reference>
<dbReference type="RefSeq" id="XP_056540866.1">
    <property type="nucleotide sequence ID" value="XM_056691101.1"/>
</dbReference>
<dbReference type="Proteomes" id="UP001149163">
    <property type="component" value="Unassembled WGS sequence"/>
</dbReference>
<reference evidence="1" key="2">
    <citation type="journal article" date="2023" name="IMA Fungus">
        <title>Comparative genomic study of the Penicillium genus elucidates a diverse pangenome and 15 lateral gene transfer events.</title>
        <authorList>
            <person name="Petersen C."/>
            <person name="Sorensen T."/>
            <person name="Nielsen M.R."/>
            <person name="Sondergaard T.E."/>
            <person name="Sorensen J.L."/>
            <person name="Fitzpatrick D.A."/>
            <person name="Frisvad J.C."/>
            <person name="Nielsen K.L."/>
        </authorList>
    </citation>
    <scope>NUCLEOTIDE SEQUENCE</scope>
    <source>
        <strain evidence="1">IBT 26290</strain>
    </source>
</reference>
<dbReference type="EMBL" id="JAPQKN010000006">
    <property type="protein sequence ID" value="KAJ5157877.1"/>
    <property type="molecule type" value="Genomic_DNA"/>
</dbReference>
<name>A0A9W9HUV2_9EURO</name>
<protein>
    <submittedName>
        <fullName evidence="1">Uncharacterized protein</fullName>
    </submittedName>
</protein>
<accession>A0A9W9HUV2</accession>
<sequence length="181" mass="19518">MSSTFGPDRLRYAIIPTDRVFEENQVAARMETRRGDHLATAEQAPNQVHVCPVAATSLGQMSRRKRVILEPAQRPWESSVAEILVGRGLVGGGEGGRSIMSPMIGVDRDSPSFKPHLPAAAASQTSYATDHHDAARSTAACAAKSHAAELDRIRRLGSTADHSLQGSLRCCMAVLQPSRYD</sequence>
<dbReference type="AlphaFoldDB" id="A0A9W9HUV2"/>
<proteinExistence type="predicted"/>
<organism evidence="1 2">
    <name type="scientific">Penicillium canariense</name>
    <dbReference type="NCBI Taxonomy" id="189055"/>
    <lineage>
        <taxon>Eukaryota</taxon>
        <taxon>Fungi</taxon>
        <taxon>Dikarya</taxon>
        <taxon>Ascomycota</taxon>
        <taxon>Pezizomycotina</taxon>
        <taxon>Eurotiomycetes</taxon>
        <taxon>Eurotiomycetidae</taxon>
        <taxon>Eurotiales</taxon>
        <taxon>Aspergillaceae</taxon>
        <taxon>Penicillium</taxon>
    </lineage>
</organism>
<comment type="caution">
    <text evidence="1">The sequence shown here is derived from an EMBL/GenBank/DDBJ whole genome shotgun (WGS) entry which is preliminary data.</text>
</comment>
<gene>
    <name evidence="1" type="ORF">N7482_008977</name>
</gene>